<feature type="compositionally biased region" description="Polar residues" evidence="1">
    <location>
        <begin position="1"/>
        <end position="14"/>
    </location>
</feature>
<dbReference type="AlphaFoldDB" id="A0AAV4IYY5"/>
<evidence type="ECO:0000313" key="2">
    <source>
        <dbReference type="EMBL" id="GFS13776.1"/>
    </source>
</evidence>
<dbReference type="Proteomes" id="UP000762676">
    <property type="component" value="Unassembled WGS sequence"/>
</dbReference>
<protein>
    <submittedName>
        <fullName evidence="2">Histone-lysine N-methyltransferase SETD1B-A-like</fullName>
    </submittedName>
</protein>
<feature type="region of interest" description="Disordered" evidence="1">
    <location>
        <begin position="298"/>
        <end position="354"/>
    </location>
</feature>
<proteinExistence type="predicted"/>
<keyword evidence="3" id="KW-1185">Reference proteome</keyword>
<dbReference type="EMBL" id="BMAT01009788">
    <property type="protein sequence ID" value="GFS13776.1"/>
    <property type="molecule type" value="Genomic_DNA"/>
</dbReference>
<feature type="region of interest" description="Disordered" evidence="1">
    <location>
        <begin position="119"/>
        <end position="145"/>
    </location>
</feature>
<reference evidence="2 3" key="1">
    <citation type="journal article" date="2021" name="Elife">
        <title>Chloroplast acquisition without the gene transfer in kleptoplastic sea slugs, Plakobranchus ocellatus.</title>
        <authorList>
            <person name="Maeda T."/>
            <person name="Takahashi S."/>
            <person name="Yoshida T."/>
            <person name="Shimamura S."/>
            <person name="Takaki Y."/>
            <person name="Nagai Y."/>
            <person name="Toyoda A."/>
            <person name="Suzuki Y."/>
            <person name="Arimoto A."/>
            <person name="Ishii H."/>
            <person name="Satoh N."/>
            <person name="Nishiyama T."/>
            <person name="Hasebe M."/>
            <person name="Maruyama T."/>
            <person name="Minagawa J."/>
            <person name="Obokata J."/>
            <person name="Shigenobu S."/>
        </authorList>
    </citation>
    <scope>NUCLEOTIDE SEQUENCE [LARGE SCALE GENOMIC DNA]</scope>
</reference>
<feature type="compositionally biased region" description="Polar residues" evidence="1">
    <location>
        <begin position="322"/>
        <end position="332"/>
    </location>
</feature>
<evidence type="ECO:0000313" key="3">
    <source>
        <dbReference type="Proteomes" id="UP000762676"/>
    </source>
</evidence>
<sequence>MNNLQNMQSENAMLSQAGAARPGSRQQLQRSSSVASRVSSTQGAITPITSKRSERSDPTLPTGSAGEFQSRAGLTTQGSGGGGTLLGSQQSMRPISRGRTMPDMVDNTGAMAGEATFLSQGGLGNARPRPLPPKSQKPLKNFRIGRPLPRWGENLPQDFFERLRMYEEETRQNKQDLSERTLNDIKENLEKKLAGQHKLSHREEQLWDALKDVSLPALFMPFKSGNIFNPRAHQYFHPTGATEVRLTQPPSVFQLPPLPNSKVGVVNLFELSKNFHSRGPAWLVERYIQQQQPLPAEVHGYQGYPQTPAPTSAQPQVVAGTSGPNTTESIAENNDDMDFPYSPGTPHREREVES</sequence>
<feature type="compositionally biased region" description="Polar residues" evidence="1">
    <location>
        <begin position="41"/>
        <end position="50"/>
    </location>
</feature>
<name>A0AAV4IYY5_9GAST</name>
<organism evidence="2 3">
    <name type="scientific">Elysia marginata</name>
    <dbReference type="NCBI Taxonomy" id="1093978"/>
    <lineage>
        <taxon>Eukaryota</taxon>
        <taxon>Metazoa</taxon>
        <taxon>Spiralia</taxon>
        <taxon>Lophotrochozoa</taxon>
        <taxon>Mollusca</taxon>
        <taxon>Gastropoda</taxon>
        <taxon>Heterobranchia</taxon>
        <taxon>Euthyneura</taxon>
        <taxon>Panpulmonata</taxon>
        <taxon>Sacoglossa</taxon>
        <taxon>Placobranchoidea</taxon>
        <taxon>Plakobranchidae</taxon>
        <taxon>Elysia</taxon>
    </lineage>
</organism>
<accession>A0AAV4IYY5</accession>
<feature type="compositionally biased region" description="Low complexity" evidence="1">
    <location>
        <begin position="305"/>
        <end position="316"/>
    </location>
</feature>
<feature type="region of interest" description="Disordered" evidence="1">
    <location>
        <begin position="1"/>
        <end position="103"/>
    </location>
</feature>
<comment type="caution">
    <text evidence="2">The sequence shown here is derived from an EMBL/GenBank/DDBJ whole genome shotgun (WGS) entry which is preliminary data.</text>
</comment>
<gene>
    <name evidence="2" type="ORF">ElyMa_004892200</name>
</gene>
<feature type="compositionally biased region" description="Low complexity" evidence="1">
    <location>
        <begin position="24"/>
        <end position="40"/>
    </location>
</feature>
<evidence type="ECO:0000256" key="1">
    <source>
        <dbReference type="SAM" id="MobiDB-lite"/>
    </source>
</evidence>